<keyword evidence="3" id="KW-1185">Reference proteome</keyword>
<gene>
    <name evidence="2" type="ORF">CPB83DRAFT_862865</name>
</gene>
<dbReference type="EMBL" id="MU157918">
    <property type="protein sequence ID" value="KAF9523396.1"/>
    <property type="molecule type" value="Genomic_DNA"/>
</dbReference>
<accession>A0A9P6JJL4</accession>
<dbReference type="InterPro" id="IPR001810">
    <property type="entry name" value="F-box_dom"/>
</dbReference>
<evidence type="ECO:0000259" key="1">
    <source>
        <dbReference type="PROSITE" id="PS50181"/>
    </source>
</evidence>
<proteinExistence type="predicted"/>
<name>A0A9P6JJL4_9AGAR</name>
<dbReference type="SUPFAM" id="SSF52047">
    <property type="entry name" value="RNI-like"/>
    <property type="match status" value="1"/>
</dbReference>
<protein>
    <recommendedName>
        <fullName evidence="1">F-box domain-containing protein</fullName>
    </recommendedName>
</protein>
<dbReference type="AlphaFoldDB" id="A0A9P6JJL4"/>
<feature type="domain" description="F-box" evidence="1">
    <location>
        <begin position="24"/>
        <end position="81"/>
    </location>
</feature>
<organism evidence="2 3">
    <name type="scientific">Crepidotus variabilis</name>
    <dbReference type="NCBI Taxonomy" id="179855"/>
    <lineage>
        <taxon>Eukaryota</taxon>
        <taxon>Fungi</taxon>
        <taxon>Dikarya</taxon>
        <taxon>Basidiomycota</taxon>
        <taxon>Agaricomycotina</taxon>
        <taxon>Agaricomycetes</taxon>
        <taxon>Agaricomycetidae</taxon>
        <taxon>Agaricales</taxon>
        <taxon>Agaricineae</taxon>
        <taxon>Crepidotaceae</taxon>
        <taxon>Crepidotus</taxon>
    </lineage>
</organism>
<reference evidence="2" key="1">
    <citation type="submission" date="2020-11" db="EMBL/GenBank/DDBJ databases">
        <authorList>
            <consortium name="DOE Joint Genome Institute"/>
            <person name="Ahrendt S."/>
            <person name="Riley R."/>
            <person name="Andreopoulos W."/>
            <person name="Labutti K."/>
            <person name="Pangilinan J."/>
            <person name="Ruiz-Duenas F.J."/>
            <person name="Barrasa J.M."/>
            <person name="Sanchez-Garcia M."/>
            <person name="Camarero S."/>
            <person name="Miyauchi S."/>
            <person name="Serrano A."/>
            <person name="Linde D."/>
            <person name="Babiker R."/>
            <person name="Drula E."/>
            <person name="Ayuso-Fernandez I."/>
            <person name="Pacheco R."/>
            <person name="Padilla G."/>
            <person name="Ferreira P."/>
            <person name="Barriuso J."/>
            <person name="Kellner H."/>
            <person name="Castanera R."/>
            <person name="Alfaro M."/>
            <person name="Ramirez L."/>
            <person name="Pisabarro A.G."/>
            <person name="Kuo A."/>
            <person name="Tritt A."/>
            <person name="Lipzen A."/>
            <person name="He G."/>
            <person name="Yan M."/>
            <person name="Ng V."/>
            <person name="Cullen D."/>
            <person name="Martin F."/>
            <person name="Rosso M.-N."/>
            <person name="Henrissat B."/>
            <person name="Hibbett D."/>
            <person name="Martinez A.T."/>
            <person name="Grigoriev I.V."/>
        </authorList>
    </citation>
    <scope>NUCLEOTIDE SEQUENCE</scope>
    <source>
        <strain evidence="2">CBS 506.95</strain>
    </source>
</reference>
<comment type="caution">
    <text evidence="2">The sequence shown here is derived from an EMBL/GenBank/DDBJ whole genome shotgun (WGS) entry which is preliminary data.</text>
</comment>
<evidence type="ECO:0000313" key="3">
    <source>
        <dbReference type="Proteomes" id="UP000807306"/>
    </source>
</evidence>
<sequence>MTIVGTQGENPTESRDSLKSQISFQTIQDLPSEILHEILSHIVEEPTVNQNPLTFFPNEGVKVCHRWKDLITQSTSFWSQIVYFVGWTPLKELAFYLEWAGSKQDLRFFIMRTLPYPTPEACREKQETCAVLNTLKPFFSRAQSFHIHLRASSSLPSIRVLYNIPRELSSIQLTSAFHDRLDLPTEHLQPKVYLRTRSLSVNGHDFAELRKDMERHVLAPTYNLQELTITNLHQRVGIDLHDTMRYFSACNQLRYLRIVDIAFISPSMGGIHTVHITRLDLTDLTSIVTNAFLTSLAFPPLLEELRLVRCELYPQTLLPIFPRLILEGYGASSAVYLLRPVSHWEGEQLTLIECPFFVNEILSKKERSFRDRGTCCLKLKCLSILDCGDVKVEVEKLKLYSNSPHINIAH</sequence>
<dbReference type="Proteomes" id="UP000807306">
    <property type="component" value="Unassembled WGS sequence"/>
</dbReference>
<dbReference type="PROSITE" id="PS50181">
    <property type="entry name" value="FBOX"/>
    <property type="match status" value="1"/>
</dbReference>
<dbReference type="Gene3D" id="1.20.1280.50">
    <property type="match status" value="1"/>
</dbReference>
<evidence type="ECO:0000313" key="2">
    <source>
        <dbReference type="EMBL" id="KAF9523396.1"/>
    </source>
</evidence>